<accession>A0A1C3RGV9</accession>
<sequence length="212" mass="22570">MFGRNKNGDKPTTEEKKDQPASTTDANADKVEQLPPLKPFSAKGSHTASPPSKPAVPNAASTGSAPGYRPDIAARRLMDIPGATPRRGDQRNFQDPRTLTVGREISLRGEITSCETLIVEGQVDAKITDARVLDVPNGGVYTGTAHVEEAFISGVFDGELYAYKTLTVKSGGRVKGDVRYGRIVIEEGGEIAGSMSTLSPDEIAKARNEDGK</sequence>
<dbReference type="Pfam" id="PF04519">
    <property type="entry name" value="Bactofilin"/>
    <property type="match status" value="1"/>
</dbReference>
<evidence type="ECO:0008006" key="5">
    <source>
        <dbReference type="Google" id="ProtNLM"/>
    </source>
</evidence>
<dbReference type="PANTHER" id="PTHR35024:SF4">
    <property type="entry name" value="POLYMER-FORMING CYTOSKELETAL PROTEIN"/>
    <property type="match status" value="1"/>
</dbReference>
<protein>
    <recommendedName>
        <fullName evidence="5">Cell shape determination protein CcmA</fullName>
    </recommendedName>
</protein>
<organism evidence="3 4">
    <name type="scientific">Candidatus Terasakiella magnetica</name>
    <dbReference type="NCBI Taxonomy" id="1867952"/>
    <lineage>
        <taxon>Bacteria</taxon>
        <taxon>Pseudomonadati</taxon>
        <taxon>Pseudomonadota</taxon>
        <taxon>Alphaproteobacteria</taxon>
        <taxon>Rhodospirillales</taxon>
        <taxon>Terasakiellaceae</taxon>
        <taxon>Terasakiella</taxon>
    </lineage>
</organism>
<evidence type="ECO:0000256" key="1">
    <source>
        <dbReference type="ARBA" id="ARBA00044755"/>
    </source>
</evidence>
<evidence type="ECO:0000313" key="4">
    <source>
        <dbReference type="Proteomes" id="UP000231658"/>
    </source>
</evidence>
<feature type="compositionally biased region" description="Basic and acidic residues" evidence="2">
    <location>
        <begin position="1"/>
        <end position="19"/>
    </location>
</feature>
<dbReference type="Proteomes" id="UP000231658">
    <property type="component" value="Unassembled WGS sequence"/>
</dbReference>
<dbReference type="AlphaFoldDB" id="A0A1C3RGV9"/>
<keyword evidence="4" id="KW-1185">Reference proteome</keyword>
<gene>
    <name evidence="3" type="ORF">MTBPR1_20270</name>
</gene>
<dbReference type="OrthoDB" id="7349510at2"/>
<dbReference type="InterPro" id="IPR007607">
    <property type="entry name" value="BacA/B"/>
</dbReference>
<proteinExistence type="inferred from homology"/>
<feature type="region of interest" description="Disordered" evidence="2">
    <location>
        <begin position="1"/>
        <end position="71"/>
    </location>
</feature>
<dbReference type="PANTHER" id="PTHR35024">
    <property type="entry name" value="HYPOTHETICAL CYTOSOLIC PROTEIN"/>
    <property type="match status" value="1"/>
</dbReference>
<reference evidence="3 4" key="1">
    <citation type="submission" date="2016-07" db="EMBL/GenBank/DDBJ databases">
        <authorList>
            <person name="Lefevre C.T."/>
        </authorList>
    </citation>
    <scope>NUCLEOTIDE SEQUENCE [LARGE SCALE GENOMIC DNA]</scope>
    <source>
        <strain evidence="3">PR1</strain>
    </source>
</reference>
<evidence type="ECO:0000313" key="3">
    <source>
        <dbReference type="EMBL" id="SCA56422.1"/>
    </source>
</evidence>
<evidence type="ECO:0000256" key="2">
    <source>
        <dbReference type="SAM" id="MobiDB-lite"/>
    </source>
</evidence>
<comment type="similarity">
    <text evidence="1">Belongs to the bactofilin family.</text>
</comment>
<dbReference type="RefSeq" id="WP_069188515.1">
    <property type="nucleotide sequence ID" value="NZ_FLYE01000012.1"/>
</dbReference>
<dbReference type="STRING" id="1867952.MTBPR1_20270"/>
<name>A0A1C3RGV9_9PROT</name>
<dbReference type="EMBL" id="FLYE01000012">
    <property type="protein sequence ID" value="SCA56422.1"/>
    <property type="molecule type" value="Genomic_DNA"/>
</dbReference>